<evidence type="ECO:0000313" key="1">
    <source>
        <dbReference type="EMBL" id="BAN65696.1"/>
    </source>
</evidence>
<gene>
    <name evidence="1" type="primary">BBOV_IV002870</name>
</gene>
<dbReference type="VEuPathDB" id="PiroplasmaDB:BBOV_IV002875"/>
<dbReference type="VEuPathDB" id="PiroplasmaDB:BBOV_IV002870"/>
<name>S6B974_BABBO</name>
<protein>
    <submittedName>
        <fullName evidence="1">Membrane protein, putative</fullName>
    </submittedName>
</protein>
<dbReference type="EMBL" id="AK441902">
    <property type="protein sequence ID" value="BAN65696.1"/>
    <property type="molecule type" value="mRNA"/>
</dbReference>
<accession>S6B974</accession>
<organism evidence="1">
    <name type="scientific">Babesia bovis</name>
    <dbReference type="NCBI Taxonomy" id="5865"/>
    <lineage>
        <taxon>Eukaryota</taxon>
        <taxon>Sar</taxon>
        <taxon>Alveolata</taxon>
        <taxon>Apicomplexa</taxon>
        <taxon>Aconoidasida</taxon>
        <taxon>Piroplasmida</taxon>
        <taxon>Babesiidae</taxon>
        <taxon>Babesia</taxon>
    </lineage>
</organism>
<dbReference type="AlphaFoldDB" id="S6B974"/>
<proteinExistence type="evidence at transcript level"/>
<sequence length="354" mass="39611">MAATTFVSCRGCNRFGVISKMIVSALALFYVASAIVYCGKIDDDDMPRTVTLTPTAHSCPFGTLPVSKNAKRGNDKCAESKDQLPSNNRCPGKVCACGKSDIAQAEGCGLEKSASFMEVEAPIVIISDSLDKEATESNEGASPTAGRCIPREIQSPDVRYNRLVKSIPGSLRPRVLKYPTIEALPGYLVDLISYHFVQKRYERLLPVLPKSIIKDIMPYSRMCQIPRDLFNELSTYIIKKIDFDLGYDPALIAARYERLRYQLPESLARQIPEDGEIALHDALAYAVVRFLIKGIVKVFPDLYTDRSLTAFAGNPEAPFKRRIFFYSDMLLIGKTMERYSLKTYSDDEPRRISK</sequence>
<reference evidence="1" key="1">
    <citation type="journal article" date="2014" name="BMC Genomics">
        <title>The Babesia bovis gene and promoter model: an update from full-length EST analysis.</title>
        <authorList>
            <person name="Yamagishi J."/>
            <person name="Wakaguri H."/>
            <person name="Yokoyama N."/>
            <person name="Yamashita R."/>
            <person name="Suzuki Y."/>
            <person name="Xuan X."/>
            <person name="Igarashi I."/>
        </authorList>
    </citation>
    <scope>NUCLEOTIDE SEQUENCE</scope>
    <source>
        <strain evidence="1">Texas</strain>
    </source>
</reference>